<evidence type="ECO:0008006" key="4">
    <source>
        <dbReference type="Google" id="ProtNLM"/>
    </source>
</evidence>
<feature type="region of interest" description="Disordered" evidence="1">
    <location>
        <begin position="78"/>
        <end position="132"/>
    </location>
</feature>
<reference evidence="3" key="1">
    <citation type="journal article" date="2019" name="Int. J. Syst. Evol. Microbiol.">
        <title>The Global Catalogue of Microorganisms (GCM) 10K type strain sequencing project: providing services to taxonomists for standard genome sequencing and annotation.</title>
        <authorList>
            <consortium name="The Broad Institute Genomics Platform"/>
            <consortium name="The Broad Institute Genome Sequencing Center for Infectious Disease"/>
            <person name="Wu L."/>
            <person name="Ma J."/>
        </authorList>
    </citation>
    <scope>NUCLEOTIDE SEQUENCE [LARGE SCALE GENOMIC DNA]</scope>
    <source>
        <strain evidence="3">KCTC 22245</strain>
    </source>
</reference>
<sequence>MRILRAAVRLRRWKRRPGVAAQLARARRASPYALSALLNGALVLALAAGYTSFVAKGIRDGGLGDRVVSVEFFDAIPTEEPEPEIKAEDTDEPENAEVGAETLPEGNAIEEGEEVGELEGEQPPEEEVGEQTTAARVGVDIPSIALPEVDAGEGRPDGIVGVDCYAVFSDNREKALECAGREILSGWRAELASTLADDWTSFAETLGTGRRQIRYGPLRAPVNPQEFGYPSGLEVPPEVLRQYEEALVELRRRQAIQEFGRSSEVEQAIQEERERDQDAATYNPVSPSGS</sequence>
<dbReference type="EMBL" id="JBHRVA010000002">
    <property type="protein sequence ID" value="MFC3301472.1"/>
    <property type="molecule type" value="Genomic_DNA"/>
</dbReference>
<name>A0ABV7M9L5_9PROT</name>
<comment type="caution">
    <text evidence="2">The sequence shown here is derived from an EMBL/GenBank/DDBJ whole genome shotgun (WGS) entry which is preliminary data.</text>
</comment>
<evidence type="ECO:0000313" key="2">
    <source>
        <dbReference type="EMBL" id="MFC3301472.1"/>
    </source>
</evidence>
<evidence type="ECO:0000313" key="3">
    <source>
        <dbReference type="Proteomes" id="UP001595607"/>
    </source>
</evidence>
<gene>
    <name evidence="2" type="ORF">ACFONP_01850</name>
</gene>
<feature type="region of interest" description="Disordered" evidence="1">
    <location>
        <begin position="261"/>
        <end position="290"/>
    </location>
</feature>
<evidence type="ECO:0000256" key="1">
    <source>
        <dbReference type="SAM" id="MobiDB-lite"/>
    </source>
</evidence>
<feature type="compositionally biased region" description="Acidic residues" evidence="1">
    <location>
        <begin position="108"/>
        <end position="129"/>
    </location>
</feature>
<proteinExistence type="predicted"/>
<organism evidence="2 3">
    <name type="scientific">Parvularcula lutaonensis</name>
    <dbReference type="NCBI Taxonomy" id="491923"/>
    <lineage>
        <taxon>Bacteria</taxon>
        <taxon>Pseudomonadati</taxon>
        <taxon>Pseudomonadota</taxon>
        <taxon>Alphaproteobacteria</taxon>
        <taxon>Parvularculales</taxon>
        <taxon>Parvularculaceae</taxon>
        <taxon>Parvularcula</taxon>
    </lineage>
</organism>
<dbReference type="Proteomes" id="UP001595607">
    <property type="component" value="Unassembled WGS sequence"/>
</dbReference>
<dbReference type="RefSeq" id="WP_378992278.1">
    <property type="nucleotide sequence ID" value="NZ_JBHRVA010000002.1"/>
</dbReference>
<accession>A0ABV7M9L5</accession>
<keyword evidence="3" id="KW-1185">Reference proteome</keyword>
<protein>
    <recommendedName>
        <fullName evidence="4">Transmembrane protein</fullName>
    </recommendedName>
</protein>